<dbReference type="AlphaFoldDB" id="A0A538T7H6"/>
<dbReference type="Pfam" id="PF10670">
    <property type="entry name" value="DUF4198"/>
    <property type="match status" value="1"/>
</dbReference>
<proteinExistence type="predicted"/>
<protein>
    <submittedName>
        <fullName evidence="1">DUF4198 domain-containing protein</fullName>
    </submittedName>
</protein>
<organism evidence="1 2">
    <name type="scientific">Eiseniibacteriota bacterium</name>
    <dbReference type="NCBI Taxonomy" id="2212470"/>
    <lineage>
        <taxon>Bacteria</taxon>
        <taxon>Candidatus Eiseniibacteriota</taxon>
    </lineage>
</organism>
<gene>
    <name evidence="1" type="ORF">E6K72_01525</name>
</gene>
<dbReference type="EMBL" id="VBOS01000044">
    <property type="protein sequence ID" value="TMQ59582.1"/>
    <property type="molecule type" value="Genomic_DNA"/>
</dbReference>
<accession>A0A538T7H6</accession>
<dbReference type="Proteomes" id="UP000317716">
    <property type="component" value="Unassembled WGS sequence"/>
</dbReference>
<evidence type="ECO:0000313" key="1">
    <source>
        <dbReference type="EMBL" id="TMQ59582.1"/>
    </source>
</evidence>
<evidence type="ECO:0000313" key="2">
    <source>
        <dbReference type="Proteomes" id="UP000317716"/>
    </source>
</evidence>
<dbReference type="InterPro" id="IPR019613">
    <property type="entry name" value="DUF4198"/>
</dbReference>
<reference evidence="1 2" key="1">
    <citation type="journal article" date="2019" name="Nat. Microbiol.">
        <title>Mediterranean grassland soil C-N compound turnover is dependent on rainfall and depth, and is mediated by genomically divergent microorganisms.</title>
        <authorList>
            <person name="Diamond S."/>
            <person name="Andeer P.F."/>
            <person name="Li Z."/>
            <person name="Crits-Christoph A."/>
            <person name="Burstein D."/>
            <person name="Anantharaman K."/>
            <person name="Lane K.R."/>
            <person name="Thomas B.C."/>
            <person name="Pan C."/>
            <person name="Northen T.R."/>
            <person name="Banfield J.F."/>
        </authorList>
    </citation>
    <scope>NUCLEOTIDE SEQUENCE [LARGE SCALE GENOMIC DNA]</scope>
    <source>
        <strain evidence="1">WS_2</strain>
    </source>
</reference>
<sequence>MLLLVPLAIRPARAHEYWLSPSQWRVDPGQTVSFGALAGVGFAGERKLYSPERVVRLVARAGRELDLTPVAIPGDSTWARFAAADAGGLLLAYESDFSTITLDESTFDRYLEDAGLDGPLASRRALGHGGPGHERYRRCAKAWLAGDVVARATQAFGLPLEIVPLASPGADATLRVRVLFEGRPLAGALLRAWRQPLGSGGRPLDPARRDSVAAVFRGRTDARGDVRVPVAEPGEWLLSAVHMIPSRDRLSADWESTWASLTFARAPAPR</sequence>
<comment type="caution">
    <text evidence="1">The sequence shown here is derived from an EMBL/GenBank/DDBJ whole genome shotgun (WGS) entry which is preliminary data.</text>
</comment>
<name>A0A538T7H6_UNCEI</name>